<proteinExistence type="predicted"/>
<gene>
    <name evidence="1" type="ORF">ACJMK2_022795</name>
</gene>
<dbReference type="Proteomes" id="UP001634394">
    <property type="component" value="Unassembled WGS sequence"/>
</dbReference>
<sequence>MSMQNCSIVVVKHVLNMTNVHAQMEQQDIVTMLVSAIATIKRVSYKFVSKIDRQTNRQTYM</sequence>
<dbReference type="AlphaFoldDB" id="A0ABD3TLE4"/>
<organism evidence="1 2">
    <name type="scientific">Sinanodonta woodiana</name>
    <name type="common">Chinese pond mussel</name>
    <name type="synonym">Anodonta woodiana</name>
    <dbReference type="NCBI Taxonomy" id="1069815"/>
    <lineage>
        <taxon>Eukaryota</taxon>
        <taxon>Metazoa</taxon>
        <taxon>Spiralia</taxon>
        <taxon>Lophotrochozoa</taxon>
        <taxon>Mollusca</taxon>
        <taxon>Bivalvia</taxon>
        <taxon>Autobranchia</taxon>
        <taxon>Heteroconchia</taxon>
        <taxon>Palaeoheterodonta</taxon>
        <taxon>Unionida</taxon>
        <taxon>Unionoidea</taxon>
        <taxon>Unionidae</taxon>
        <taxon>Unioninae</taxon>
        <taxon>Sinanodonta</taxon>
    </lineage>
</organism>
<accession>A0ABD3TLE4</accession>
<keyword evidence="2" id="KW-1185">Reference proteome</keyword>
<evidence type="ECO:0000313" key="2">
    <source>
        <dbReference type="Proteomes" id="UP001634394"/>
    </source>
</evidence>
<name>A0ABD3TLE4_SINWO</name>
<comment type="caution">
    <text evidence="1">The sequence shown here is derived from an EMBL/GenBank/DDBJ whole genome shotgun (WGS) entry which is preliminary data.</text>
</comment>
<evidence type="ECO:0000313" key="1">
    <source>
        <dbReference type="EMBL" id="KAL3837436.1"/>
    </source>
</evidence>
<dbReference type="EMBL" id="JBJQND010000018">
    <property type="protein sequence ID" value="KAL3837436.1"/>
    <property type="molecule type" value="Genomic_DNA"/>
</dbReference>
<reference evidence="1 2" key="1">
    <citation type="submission" date="2024-11" db="EMBL/GenBank/DDBJ databases">
        <title>Chromosome-level genome assembly of the freshwater bivalve Anodonta woodiana.</title>
        <authorList>
            <person name="Chen X."/>
        </authorList>
    </citation>
    <scope>NUCLEOTIDE SEQUENCE [LARGE SCALE GENOMIC DNA]</scope>
    <source>
        <strain evidence="1">MN2024</strain>
        <tissue evidence="1">Gills</tissue>
    </source>
</reference>
<protein>
    <submittedName>
        <fullName evidence="1">Uncharacterized protein</fullName>
    </submittedName>
</protein>